<feature type="coiled-coil region" evidence="6">
    <location>
        <begin position="949"/>
        <end position="983"/>
    </location>
</feature>
<keyword evidence="4" id="KW-0342">GTP-binding</keyword>
<accession>A0A7W0BZD5</accession>
<dbReference type="EMBL" id="JACDUT010000006">
    <property type="protein sequence ID" value="MBA2875485.1"/>
    <property type="molecule type" value="Genomic_DNA"/>
</dbReference>
<evidence type="ECO:0000256" key="4">
    <source>
        <dbReference type="ARBA" id="ARBA00023134"/>
    </source>
</evidence>
<name>A0A7W0BZD5_9BACL</name>
<proteinExistence type="predicted"/>
<dbReference type="RefSeq" id="WP_181556281.1">
    <property type="nucleotide sequence ID" value="NZ_JACDUT010000006.1"/>
</dbReference>
<dbReference type="Gene3D" id="3.40.50.300">
    <property type="entry name" value="P-loop containing nucleotide triphosphate hydrolases"/>
    <property type="match status" value="2"/>
</dbReference>
<organism evidence="9 10">
    <name type="scientific">Thermaerobacillus caldiproteolyticus</name>
    <dbReference type="NCBI Taxonomy" id="247480"/>
    <lineage>
        <taxon>Bacteria</taxon>
        <taxon>Bacillati</taxon>
        <taxon>Bacillota</taxon>
        <taxon>Bacilli</taxon>
        <taxon>Bacillales</taxon>
        <taxon>Anoxybacillaceae</taxon>
        <taxon>Thermaerobacillus</taxon>
    </lineage>
</organism>
<keyword evidence="6" id="KW-0175">Coiled coil</keyword>
<evidence type="ECO:0000256" key="7">
    <source>
        <dbReference type="SAM" id="MobiDB-lite"/>
    </source>
</evidence>
<dbReference type="GO" id="GO:0016020">
    <property type="term" value="C:membrane"/>
    <property type="evidence" value="ECO:0007669"/>
    <property type="project" value="UniProtKB-SubCell"/>
</dbReference>
<evidence type="ECO:0000259" key="8">
    <source>
        <dbReference type="Pfam" id="PF00350"/>
    </source>
</evidence>
<protein>
    <submittedName>
        <fullName evidence="9">Putative GTPase/gas vesicle protein</fullName>
    </submittedName>
</protein>
<dbReference type="InterPro" id="IPR045063">
    <property type="entry name" value="Dynamin_N"/>
</dbReference>
<dbReference type="SUPFAM" id="SSF52540">
    <property type="entry name" value="P-loop containing nucleoside triphosphate hydrolases"/>
    <property type="match status" value="2"/>
</dbReference>
<evidence type="ECO:0000313" key="10">
    <source>
        <dbReference type="Proteomes" id="UP000523087"/>
    </source>
</evidence>
<evidence type="ECO:0000256" key="5">
    <source>
        <dbReference type="ARBA" id="ARBA00023136"/>
    </source>
</evidence>
<dbReference type="PANTHER" id="PTHR10465">
    <property type="entry name" value="TRANSMEMBRANE GTPASE FZO1"/>
    <property type="match status" value="1"/>
</dbReference>
<keyword evidence="3" id="KW-0378">Hydrolase</keyword>
<keyword evidence="2" id="KW-0547">Nucleotide-binding</keyword>
<feature type="region of interest" description="Disordered" evidence="7">
    <location>
        <begin position="566"/>
        <end position="586"/>
    </location>
</feature>
<evidence type="ECO:0000256" key="1">
    <source>
        <dbReference type="ARBA" id="ARBA00004370"/>
    </source>
</evidence>
<evidence type="ECO:0000313" key="9">
    <source>
        <dbReference type="EMBL" id="MBA2875485.1"/>
    </source>
</evidence>
<keyword evidence="10" id="KW-1185">Reference proteome</keyword>
<comment type="subcellular location">
    <subcellularLocation>
        <location evidence="1">Membrane</location>
    </subcellularLocation>
</comment>
<dbReference type="InterPro" id="IPR027417">
    <property type="entry name" value="P-loop_NTPase"/>
</dbReference>
<feature type="domain" description="Dynamin N-terminal" evidence="8">
    <location>
        <begin position="639"/>
        <end position="864"/>
    </location>
</feature>
<evidence type="ECO:0000256" key="6">
    <source>
        <dbReference type="SAM" id="Coils"/>
    </source>
</evidence>
<comment type="caution">
    <text evidence="9">The sequence shown here is derived from an EMBL/GenBank/DDBJ whole genome shotgun (WGS) entry which is preliminary data.</text>
</comment>
<dbReference type="PANTHER" id="PTHR10465:SF0">
    <property type="entry name" value="SARCALUMENIN"/>
    <property type="match status" value="1"/>
</dbReference>
<dbReference type="AlphaFoldDB" id="A0A7W0BZD5"/>
<dbReference type="Pfam" id="PF00350">
    <property type="entry name" value="Dynamin_N"/>
    <property type="match status" value="2"/>
</dbReference>
<evidence type="ECO:0000256" key="2">
    <source>
        <dbReference type="ARBA" id="ARBA00022741"/>
    </source>
</evidence>
<feature type="domain" description="Dynamin N-terminal" evidence="8">
    <location>
        <begin position="50"/>
        <end position="204"/>
    </location>
</feature>
<gene>
    <name evidence="9" type="ORF">HNR31_002273</name>
</gene>
<dbReference type="Proteomes" id="UP000523087">
    <property type="component" value="Unassembled WGS sequence"/>
</dbReference>
<feature type="coiled-coil region" evidence="6">
    <location>
        <begin position="313"/>
        <end position="347"/>
    </location>
</feature>
<dbReference type="GO" id="GO:0003924">
    <property type="term" value="F:GTPase activity"/>
    <property type="evidence" value="ECO:0007669"/>
    <property type="project" value="InterPro"/>
</dbReference>
<dbReference type="GO" id="GO:0008053">
    <property type="term" value="P:mitochondrial fusion"/>
    <property type="evidence" value="ECO:0007669"/>
    <property type="project" value="TreeGrafter"/>
</dbReference>
<evidence type="ECO:0000256" key="3">
    <source>
        <dbReference type="ARBA" id="ARBA00022801"/>
    </source>
</evidence>
<dbReference type="InterPro" id="IPR027094">
    <property type="entry name" value="Mitofusin_fam"/>
</dbReference>
<dbReference type="GO" id="GO:0005525">
    <property type="term" value="F:GTP binding"/>
    <property type="evidence" value="ECO:0007669"/>
    <property type="project" value="UniProtKB-KW"/>
</dbReference>
<reference evidence="9 10" key="1">
    <citation type="submission" date="2020-07" db="EMBL/GenBank/DDBJ databases">
        <title>Genomic Encyclopedia of Type Strains, Phase IV (KMG-IV): sequencing the most valuable type-strain genomes for metagenomic binning, comparative biology and taxonomic classification.</title>
        <authorList>
            <person name="Goeker M."/>
        </authorList>
    </citation>
    <scope>NUCLEOTIDE SEQUENCE [LARGE SCALE GENOMIC DNA]</scope>
    <source>
        <strain evidence="9 10">DSM 15730</strain>
    </source>
</reference>
<keyword evidence="5" id="KW-0472">Membrane</keyword>
<dbReference type="CDD" id="cd09912">
    <property type="entry name" value="DLP_2"/>
    <property type="match status" value="2"/>
</dbReference>
<sequence length="1228" mass="142042">MVHVTQQSSLRQWLKKLTYIHEEFANRGDEANVKKARQLLQKAANEEFAIAFCGHFSAGKSSIINALLGEPLLPSSPIPTSANLVKVKSGREYVRVFYKHEPPVEYAAPYDYEQIRAHCKNGDAIEAIEISRYTSLIPKGIVMMDTPGIDSTDDAHRLATESALHLADVVFYMMDYNHVQSELNFQFIKELTSYGKTLYLIVNQIDKHRDQELSFLQFRQTVYDAFRDWGVPVERMFFTSLKEQNHPYNEFNELVQCLQTLFHEKEERFMYGVEIAAKRLIDDHLAWLQHRDAEAEEAIHVRLAESQSHETEENVVCERLANMKNELQALEEACSEAEAQFRKELDDILEHAYIMPFETRELAKAYLESIQSDFKVGLFFTKSKTEQERTNRLRAFYENLKEKAISQMEWHLRELLVRFLKQHGLADARLIGECQQWTVAWKEEVLRNLVKKGAGLTGEYVLNYTHDVANELKKRYRDEAMRLFAILLSKWQEKTNEQRQHLLSEIEKETAKYKLIQQLNALKQKREQIYVQLLHVVETDESFPEIDEERIAALISETLPVKIEENDHKQPQVPSRNEKAETKHERAIGRHEQTGQKVQRAIEHLRKAAHFIDGIAGMNRLVHELTEKAKRLEHRTFTVALFGAFSAGKSSFANALMGERVLPSSPNPTTATINKIVPPTHECPHGTVIVQLKTSQQLLKDLQASLRYFHMKAETLEEALALSEKALQIEKVDAREKPHYSFIQSVVSGYVRMEQQLGRTLQIDLEQFEQYVADEATACFVEWIELHYDCALTRQGITIVDTPGADSINARHTGVAFEYIKNADAVLFVTYYNHAFSKADREFLIQLGRVKDTFTMDKMFFVVNAADLAHSHEELQTVLAYIEDQLARFGIRSPRLYALSSRFALDEKTGAKAESGYGILTESGIRQFEEDFTRFMMDELAEVAVAGAYAEMERAKMTLRDYIKEAEQSNEEKAAKLKTLASAQAMIQQLLPSLSIDHDLQALKQEISELVYYVKQRISFRLNDWFKEAFNPASLRDDGRDVTQALQNCLQELLHSVGFDLAQEMRATSLRIERFLISKVEEHFAELTNSIYRIHEGIPLSKMEQEPFMTMEFAIGLEHIDATRFKKALSLYKNAKSFFERDEKRLMKEEIEKQLQQPINEYVAEHEQRLFAFYKEEYEKAIARLSAFIEQQVDDYFAGLMTTLTERVDMERLRECENQLAHLLGERA</sequence>